<evidence type="ECO:0008006" key="4">
    <source>
        <dbReference type="Google" id="ProtNLM"/>
    </source>
</evidence>
<dbReference type="AlphaFoldDB" id="A0A0C2ZWR4"/>
<accession>A0A0C2ZWR4</accession>
<dbReference type="HOGENOM" id="CLU_2455619_0_0_1"/>
<evidence type="ECO:0000313" key="3">
    <source>
        <dbReference type="Proteomes" id="UP000053989"/>
    </source>
</evidence>
<feature type="signal peptide" evidence="1">
    <location>
        <begin position="1"/>
        <end position="21"/>
    </location>
</feature>
<reference evidence="3" key="2">
    <citation type="submission" date="2015-01" db="EMBL/GenBank/DDBJ databases">
        <title>Evolutionary Origins and Diversification of the Mycorrhizal Mutualists.</title>
        <authorList>
            <consortium name="DOE Joint Genome Institute"/>
            <consortium name="Mycorrhizal Genomics Consortium"/>
            <person name="Kohler A."/>
            <person name="Kuo A."/>
            <person name="Nagy L.G."/>
            <person name="Floudas D."/>
            <person name="Copeland A."/>
            <person name="Barry K.W."/>
            <person name="Cichocki N."/>
            <person name="Veneault-Fourrey C."/>
            <person name="LaButti K."/>
            <person name="Lindquist E.A."/>
            <person name="Lipzen A."/>
            <person name="Lundell T."/>
            <person name="Morin E."/>
            <person name="Murat C."/>
            <person name="Riley R."/>
            <person name="Ohm R."/>
            <person name="Sun H."/>
            <person name="Tunlid A."/>
            <person name="Henrissat B."/>
            <person name="Grigoriev I.V."/>
            <person name="Hibbett D.S."/>
            <person name="Martin F."/>
        </authorList>
    </citation>
    <scope>NUCLEOTIDE SEQUENCE [LARGE SCALE GENOMIC DNA]</scope>
    <source>
        <strain evidence="3">Foug A</strain>
    </source>
</reference>
<evidence type="ECO:0000256" key="1">
    <source>
        <dbReference type="SAM" id="SignalP"/>
    </source>
</evidence>
<reference evidence="2 3" key="1">
    <citation type="submission" date="2014-04" db="EMBL/GenBank/DDBJ databases">
        <authorList>
            <consortium name="DOE Joint Genome Institute"/>
            <person name="Kuo A."/>
            <person name="Kohler A."/>
            <person name="Nagy L.G."/>
            <person name="Floudas D."/>
            <person name="Copeland A."/>
            <person name="Barry K.W."/>
            <person name="Cichocki N."/>
            <person name="Veneault-Fourrey C."/>
            <person name="LaButti K."/>
            <person name="Lindquist E.A."/>
            <person name="Lipzen A."/>
            <person name="Lundell T."/>
            <person name="Morin E."/>
            <person name="Murat C."/>
            <person name="Sun H."/>
            <person name="Tunlid A."/>
            <person name="Henrissat B."/>
            <person name="Grigoriev I.V."/>
            <person name="Hibbett D.S."/>
            <person name="Martin F."/>
            <person name="Nordberg H.P."/>
            <person name="Cantor M.N."/>
            <person name="Hua S.X."/>
        </authorList>
    </citation>
    <scope>NUCLEOTIDE SEQUENCE [LARGE SCALE GENOMIC DNA]</scope>
    <source>
        <strain evidence="2 3">Foug A</strain>
    </source>
</reference>
<keyword evidence="1" id="KW-0732">Signal</keyword>
<dbReference type="InParanoid" id="A0A0C2ZWR4"/>
<dbReference type="OrthoDB" id="2612095at2759"/>
<protein>
    <recommendedName>
        <fullName evidence="4">CBM1 domain-containing protein</fullName>
    </recommendedName>
</protein>
<name>A0A0C2ZWR4_9AGAM</name>
<proteinExistence type="predicted"/>
<keyword evidence="3" id="KW-1185">Reference proteome</keyword>
<dbReference type="EMBL" id="KN822020">
    <property type="protein sequence ID" value="KIM65908.1"/>
    <property type="molecule type" value="Genomic_DNA"/>
</dbReference>
<evidence type="ECO:0000313" key="2">
    <source>
        <dbReference type="EMBL" id="KIM65908.1"/>
    </source>
</evidence>
<sequence length="80" mass="8737">MVALRTLVAFGIGLLVTPAIANGAATSARRTDPLPRSVWCNGFWNGCGEQCPPQASHFETRRSCTINNQKAYEYWCCNGS</sequence>
<organism evidence="2 3">
    <name type="scientific">Scleroderma citrinum Foug A</name>
    <dbReference type="NCBI Taxonomy" id="1036808"/>
    <lineage>
        <taxon>Eukaryota</taxon>
        <taxon>Fungi</taxon>
        <taxon>Dikarya</taxon>
        <taxon>Basidiomycota</taxon>
        <taxon>Agaricomycotina</taxon>
        <taxon>Agaricomycetes</taxon>
        <taxon>Agaricomycetidae</taxon>
        <taxon>Boletales</taxon>
        <taxon>Sclerodermatineae</taxon>
        <taxon>Sclerodermataceae</taxon>
        <taxon>Scleroderma</taxon>
    </lineage>
</organism>
<gene>
    <name evidence="2" type="ORF">SCLCIDRAFT_112099</name>
</gene>
<feature type="chain" id="PRO_5002160601" description="CBM1 domain-containing protein" evidence="1">
    <location>
        <begin position="22"/>
        <end position="80"/>
    </location>
</feature>
<dbReference type="Proteomes" id="UP000053989">
    <property type="component" value="Unassembled WGS sequence"/>
</dbReference>